<dbReference type="Proteomes" id="UP001152024">
    <property type="component" value="Unassembled WGS sequence"/>
</dbReference>
<feature type="domain" description="Dynamin-type G" evidence="5">
    <location>
        <begin position="35"/>
        <end position="303"/>
    </location>
</feature>
<feature type="compositionally biased region" description="Low complexity" evidence="3">
    <location>
        <begin position="867"/>
        <end position="880"/>
    </location>
</feature>
<dbReference type="Gene3D" id="1.20.120.1240">
    <property type="entry name" value="Dynamin, middle domain"/>
    <property type="match status" value="1"/>
</dbReference>
<dbReference type="InterPro" id="IPR020850">
    <property type="entry name" value="GED_dom"/>
</dbReference>
<evidence type="ECO:0000259" key="4">
    <source>
        <dbReference type="PROSITE" id="PS51388"/>
    </source>
</evidence>
<dbReference type="SMART" id="SM00053">
    <property type="entry name" value="DYNc"/>
    <property type="match status" value="1"/>
</dbReference>
<dbReference type="PRINTS" id="PR00195">
    <property type="entry name" value="DYNAMIN"/>
</dbReference>
<evidence type="ECO:0000313" key="7">
    <source>
        <dbReference type="Proteomes" id="UP001152024"/>
    </source>
</evidence>
<feature type="compositionally biased region" description="Polar residues" evidence="3">
    <location>
        <begin position="651"/>
        <end position="660"/>
    </location>
</feature>
<evidence type="ECO:0000256" key="3">
    <source>
        <dbReference type="SAM" id="MobiDB-lite"/>
    </source>
</evidence>
<keyword evidence="2" id="KW-0342">GTP-binding</keyword>
<sequence length="942" mass="102734">MSVSVNSKILGQLSRPEAETLLGASDSLTPCQVKIVNVPQIVVVGAQSAGKSSVLQAITHIRFPDHATRFATELNLRKASETRVDVNVKFADQSKPPKSFKRDGFHEVDLLDIIEAATECMNLGTTETEISQDVLCIDIQAPELHTLSLVDLPGLSSNGEQKVDKLIEGYMGQQNSLIVVVLAADDSDANCAALEKAKRVDPQGQRTFGVITKPDLALVRSDVEQKYLGIARGQDVAFESKFGWHVLHNGSSSTASFESRDEDEVSFFQQGAWANIPTEARGILRLRKKLRDLSYTQMRRSLPEAITDIQEKLKVRREKLEKLGASRSSPEHMRSFLLGVAADYQRLLSDALHGRYTDEFFGGLNDGDHKLRAQLRNFSRALDHVLRTRGSTQVMSPDGNSTHSDDVPEYVKEFLVQYPYDFPDGKVMTREELLAQLERQAAVNQGRKLSGILDSELMVQLFKQQAASWKPIAEYHVELVATVVKAFVDQVFVHVAGPLHTNQTTEMLLTEYVDDFFETAEDEMHDKIDELLRPYLEGYALHLDLESDDAECGMDKVLDTMQAHYERSRRTFVDNVTNFAVQGCLIRGLPGLLTPQKIGILSDERVEEMAAEPSDRQSQRESLKEEIKLLEQGLGPCKRYKPRAMTVPSIRNTFASTNDAPDTETSDAGQGDAKAVKTVDAPVTQSEDVDPTEEEPKVPDTEETTTEAKSPSVQLSASRPVSQVIGTDAPESLKPEQTESVTADSTTTPVQASSSGSSTNSLDQMVTTATPQSAVDSSTIEASKPVESIPVPDHKRASAAFIDILPGSPDSKPASILANLNSELEKADTASSQPSINGVLASKSQTPQDNGKAFFNGGPPKPEEPRAASPPLSPSRPFSSDGILFSSRAYKPRDSGPELAQQGSSGGGIGNSFRVIFSKASGSKPQTNTTNTNGYFGKHSAA</sequence>
<feature type="compositionally biased region" description="Polar residues" evidence="3">
    <location>
        <begin position="829"/>
        <end position="849"/>
    </location>
</feature>
<dbReference type="InterPro" id="IPR022812">
    <property type="entry name" value="Dynamin"/>
</dbReference>
<dbReference type="SUPFAM" id="SSF52540">
    <property type="entry name" value="P-loop containing nucleoside triphosphate hydrolases"/>
    <property type="match status" value="1"/>
</dbReference>
<dbReference type="InterPro" id="IPR045063">
    <property type="entry name" value="Dynamin_N"/>
</dbReference>
<feature type="compositionally biased region" description="Polar residues" evidence="3">
    <location>
        <begin position="738"/>
        <end position="781"/>
    </location>
</feature>
<dbReference type="PANTHER" id="PTHR11566:SF21">
    <property type="entry name" value="DYNAMIN RELATED PROTEIN 1, ISOFORM A"/>
    <property type="match status" value="1"/>
</dbReference>
<dbReference type="Pfam" id="PF00350">
    <property type="entry name" value="Dynamin_N"/>
    <property type="match status" value="1"/>
</dbReference>
<evidence type="ECO:0000313" key="6">
    <source>
        <dbReference type="EMBL" id="KAJ4136601.1"/>
    </source>
</evidence>
<keyword evidence="1" id="KW-0547">Nucleotide-binding</keyword>
<dbReference type="Pfam" id="PF01031">
    <property type="entry name" value="Dynamin_M"/>
    <property type="match status" value="1"/>
</dbReference>
<dbReference type="InterPro" id="IPR030381">
    <property type="entry name" value="G_DYNAMIN_dom"/>
</dbReference>
<proteinExistence type="predicted"/>
<name>A0ABQ8RKJ1_FUSEQ</name>
<dbReference type="InterPro" id="IPR027417">
    <property type="entry name" value="P-loop_NTPase"/>
</dbReference>
<comment type="caution">
    <text evidence="6">The sequence shown here is derived from an EMBL/GenBank/DDBJ whole genome shotgun (WGS) entry which is preliminary data.</text>
</comment>
<feature type="domain" description="GED" evidence="4">
    <location>
        <begin position="554"/>
        <end position="645"/>
    </location>
</feature>
<gene>
    <name evidence="6" type="ORF">NW768_004218</name>
</gene>
<dbReference type="CDD" id="cd08771">
    <property type="entry name" value="DLP_1"/>
    <property type="match status" value="1"/>
</dbReference>
<dbReference type="EMBL" id="JAOQBH010000005">
    <property type="protein sequence ID" value="KAJ4136601.1"/>
    <property type="molecule type" value="Genomic_DNA"/>
</dbReference>
<reference evidence="6" key="1">
    <citation type="submission" date="2022-09" db="EMBL/GenBank/DDBJ databases">
        <title>Fusarium specimens isolated from Avocado Roots.</title>
        <authorList>
            <person name="Stajich J."/>
            <person name="Roper C."/>
            <person name="Heimlech-Rivalta G."/>
        </authorList>
    </citation>
    <scope>NUCLEOTIDE SEQUENCE</scope>
    <source>
        <strain evidence="6">CF00095</strain>
    </source>
</reference>
<dbReference type="PANTHER" id="PTHR11566">
    <property type="entry name" value="DYNAMIN"/>
    <property type="match status" value="1"/>
</dbReference>
<evidence type="ECO:0000259" key="5">
    <source>
        <dbReference type="PROSITE" id="PS51718"/>
    </source>
</evidence>
<dbReference type="PROSITE" id="PS51718">
    <property type="entry name" value="G_DYNAMIN_2"/>
    <property type="match status" value="1"/>
</dbReference>
<protein>
    <submittedName>
        <fullName evidence="6">Uncharacterized protein</fullName>
    </submittedName>
</protein>
<dbReference type="InterPro" id="IPR000375">
    <property type="entry name" value="Dynamin_stalk"/>
</dbReference>
<organism evidence="6 7">
    <name type="scientific">Fusarium equiseti</name>
    <name type="common">Fusarium scirpi</name>
    <dbReference type="NCBI Taxonomy" id="61235"/>
    <lineage>
        <taxon>Eukaryota</taxon>
        <taxon>Fungi</taxon>
        <taxon>Dikarya</taxon>
        <taxon>Ascomycota</taxon>
        <taxon>Pezizomycotina</taxon>
        <taxon>Sordariomycetes</taxon>
        <taxon>Hypocreomycetidae</taxon>
        <taxon>Hypocreales</taxon>
        <taxon>Nectriaceae</taxon>
        <taxon>Fusarium</taxon>
        <taxon>Fusarium incarnatum-equiseti species complex</taxon>
    </lineage>
</organism>
<accession>A0ABQ8RKJ1</accession>
<feature type="compositionally biased region" description="Polar residues" evidence="3">
    <location>
        <begin position="707"/>
        <end position="725"/>
    </location>
</feature>
<dbReference type="PROSITE" id="PS51388">
    <property type="entry name" value="GED"/>
    <property type="match status" value="1"/>
</dbReference>
<feature type="region of interest" description="Disordered" evidence="3">
    <location>
        <begin position="824"/>
        <end position="942"/>
    </location>
</feature>
<evidence type="ECO:0000256" key="1">
    <source>
        <dbReference type="ARBA" id="ARBA00022741"/>
    </source>
</evidence>
<dbReference type="Gene3D" id="3.40.50.300">
    <property type="entry name" value="P-loop containing nucleotide triphosphate hydrolases"/>
    <property type="match status" value="1"/>
</dbReference>
<dbReference type="InterPro" id="IPR001401">
    <property type="entry name" value="Dynamin_GTPase"/>
</dbReference>
<feature type="compositionally biased region" description="Polar residues" evidence="3">
    <location>
        <begin position="920"/>
        <end position="934"/>
    </location>
</feature>
<feature type="region of interest" description="Disordered" evidence="3">
    <location>
        <begin position="651"/>
        <end position="794"/>
    </location>
</feature>
<keyword evidence="7" id="KW-1185">Reference proteome</keyword>
<evidence type="ECO:0000256" key="2">
    <source>
        <dbReference type="ARBA" id="ARBA00023134"/>
    </source>
</evidence>